<dbReference type="Pfam" id="PF08238">
    <property type="entry name" value="Sel1"/>
    <property type="match status" value="7"/>
</dbReference>
<keyword evidence="1" id="KW-0597">Phosphoprotein</keyword>
<proteinExistence type="predicted"/>
<dbReference type="PANTHER" id="PTHR46430:SF1">
    <property type="entry name" value="CHITIN SYNTHASE REGULATOR SKT5-RELATED"/>
    <property type="match status" value="1"/>
</dbReference>
<dbReference type="Proteomes" id="UP000182334">
    <property type="component" value="Chromosome I"/>
</dbReference>
<evidence type="ECO:0000256" key="3">
    <source>
        <dbReference type="SAM" id="MobiDB-lite"/>
    </source>
</evidence>
<feature type="region of interest" description="Disordered" evidence="3">
    <location>
        <begin position="1"/>
        <end position="83"/>
    </location>
</feature>
<organism evidence="4 5">
    <name type="scientific">Sungouiella intermedia</name>
    <dbReference type="NCBI Taxonomy" id="45354"/>
    <lineage>
        <taxon>Eukaryota</taxon>
        <taxon>Fungi</taxon>
        <taxon>Dikarya</taxon>
        <taxon>Ascomycota</taxon>
        <taxon>Saccharomycotina</taxon>
        <taxon>Pichiomycetes</taxon>
        <taxon>Metschnikowiaceae</taxon>
        <taxon>Sungouiella</taxon>
    </lineage>
</organism>
<keyword evidence="2" id="KW-0677">Repeat</keyword>
<dbReference type="InterPro" id="IPR011990">
    <property type="entry name" value="TPR-like_helical_dom_sf"/>
</dbReference>
<dbReference type="PANTHER" id="PTHR46430">
    <property type="entry name" value="PROTEIN SKT5-RELATED"/>
    <property type="match status" value="1"/>
</dbReference>
<evidence type="ECO:0000313" key="5">
    <source>
        <dbReference type="Proteomes" id="UP000182334"/>
    </source>
</evidence>
<dbReference type="EMBL" id="LT635756">
    <property type="protein sequence ID" value="SGZ47435.1"/>
    <property type="molecule type" value="Genomic_DNA"/>
</dbReference>
<feature type="region of interest" description="Disordered" evidence="3">
    <location>
        <begin position="568"/>
        <end position="597"/>
    </location>
</feature>
<evidence type="ECO:0000256" key="2">
    <source>
        <dbReference type="ARBA" id="ARBA00022737"/>
    </source>
</evidence>
<keyword evidence="5" id="KW-1185">Reference proteome</keyword>
<feature type="compositionally biased region" description="Polar residues" evidence="3">
    <location>
        <begin position="22"/>
        <end position="61"/>
    </location>
</feature>
<dbReference type="SUPFAM" id="SSF81901">
    <property type="entry name" value="HCP-like"/>
    <property type="match status" value="1"/>
</dbReference>
<dbReference type="InterPro" id="IPR051726">
    <property type="entry name" value="Chitin_Synth_Reg"/>
</dbReference>
<dbReference type="FunFam" id="1.25.40.10:FF:000707">
    <property type="entry name" value="Chitin synthase regulatory factor 3"/>
    <property type="match status" value="1"/>
</dbReference>
<dbReference type="Gene3D" id="1.25.40.10">
    <property type="entry name" value="Tetratricopeptide repeat domain"/>
    <property type="match status" value="2"/>
</dbReference>
<accession>A0A1L0D6F8</accession>
<gene>
    <name evidence="4" type="ORF">SAMEA4029010_CIC11G00000004628</name>
</gene>
<dbReference type="SMART" id="SM00671">
    <property type="entry name" value="SEL1"/>
    <property type="match status" value="6"/>
</dbReference>
<feature type="compositionally biased region" description="Low complexity" evidence="3">
    <location>
        <begin position="220"/>
        <end position="230"/>
    </location>
</feature>
<reference evidence="4 5" key="1">
    <citation type="submission" date="2016-10" db="EMBL/GenBank/DDBJ databases">
        <authorList>
            <person name="de Groot N.N."/>
        </authorList>
    </citation>
    <scope>NUCLEOTIDE SEQUENCE [LARGE SCALE GENOMIC DNA]</scope>
    <source>
        <strain evidence="4 5">CBS 141442</strain>
    </source>
</reference>
<evidence type="ECO:0000313" key="4">
    <source>
        <dbReference type="EMBL" id="SGZ47435.1"/>
    </source>
</evidence>
<protein>
    <submittedName>
        <fullName evidence="4">CIC11C00000004628</fullName>
    </submittedName>
</protein>
<dbReference type="AlphaFoldDB" id="A0A1L0D6F8"/>
<sequence length="597" mass="65763">MSHPYRQKASTTPYPLYDVESPSDSSGPESVFVSQPPTAQSRDPLDQSTQISNRLAATEISSPRFHGRSPPSQPPYMSNNGLPNYEVGDIASPPSIPLSALSSVTNLNLNHANPQSMPSILYSQSESNLPAGLGQGGHKYNHTRSVSSTLSFFHDRDNASLIDFNQSVIHQYLGNNLTHLMPRMKTIEMYRKNAKRSTDPAVLFQYAQYMLQTALMLESSTPSDSGTTTPKPTPIKSGSFLEVDKTHRKTKLSNSISLESNLSDPQLKRSLLKEAHYYLKRLSDKGYVDAQYLLGDAYSSGAFGKVDNKEAFSLFLLAAKHGHTECAFRTAHCYEEGLGTGRDARKGVEFLKLAASKNHPAAMYKLGMYSFYTRMGLPDNVSTKKMGIKWLERALNVATELTAAAPYELGRIYQEGFLDILLKDEKYALELYAQAAALGHVESAAILGRCYEVGEIVPQEANLSIHYYTKAALGGHPESMLAMCAWYLVGSEPNLPKDDQEAFEWAKRAAMCGLAKAQFAVANFYDKGIGCIKNTTEAQLWYRKAAENGEEKALARLSDRELAAQLSKAAKKKQKSPSKASQLLTNSAAQEKDCVIM</sequence>
<name>A0A1L0D6F8_9ASCO</name>
<feature type="region of interest" description="Disordered" evidence="3">
    <location>
        <begin position="220"/>
        <end position="240"/>
    </location>
</feature>
<evidence type="ECO:0000256" key="1">
    <source>
        <dbReference type="ARBA" id="ARBA00022553"/>
    </source>
</evidence>
<dbReference type="InterPro" id="IPR006597">
    <property type="entry name" value="Sel1-like"/>
</dbReference>
<dbReference type="STRING" id="45354.A0A1L0D6F8"/>
<dbReference type="OrthoDB" id="272077at2759"/>